<dbReference type="Proteomes" id="UP000218231">
    <property type="component" value="Unassembled WGS sequence"/>
</dbReference>
<accession>A0A2A2JG70</accession>
<reference evidence="3 4" key="1">
    <citation type="journal article" date="2017" name="Curr. Biol.">
        <title>Genome architecture and evolution of a unichromosomal asexual nematode.</title>
        <authorList>
            <person name="Fradin H."/>
            <person name="Zegar C."/>
            <person name="Gutwein M."/>
            <person name="Lucas J."/>
            <person name="Kovtun M."/>
            <person name="Corcoran D."/>
            <person name="Baugh L.R."/>
            <person name="Kiontke K."/>
            <person name="Gunsalus K."/>
            <person name="Fitch D.H."/>
            <person name="Piano F."/>
        </authorList>
    </citation>
    <scope>NUCLEOTIDE SEQUENCE [LARGE SCALE GENOMIC DNA]</scope>
    <source>
        <strain evidence="3">PF1309</strain>
    </source>
</reference>
<evidence type="ECO:0000313" key="3">
    <source>
        <dbReference type="EMBL" id="PAV60756.1"/>
    </source>
</evidence>
<keyword evidence="4" id="KW-1185">Reference proteome</keyword>
<dbReference type="PANTHER" id="PTHR11909">
    <property type="entry name" value="CASEIN KINASE-RELATED"/>
    <property type="match status" value="1"/>
</dbReference>
<sequence>MVGSDLQKLQSQQQGKRFALNTALRIGEQTLAAIRDMHRSGYIHKDISPSNFAIGIDPAHHTIFILDFGSAEKISDIKRLANRRIFAGNYKYASLSALRLKPMSYKDDLESWWYVMVELIVGRLPWSPSDKTQKSPQAMIGKRMQMRTKSNLEKVNEVPDYDAIYDIIASAQKANGCNHEEALEWDPMHDYAGPPYQKGQQRPKGWE</sequence>
<dbReference type="InterPro" id="IPR011009">
    <property type="entry name" value="Kinase-like_dom_sf"/>
</dbReference>
<dbReference type="OrthoDB" id="10020333at2759"/>
<dbReference type="SUPFAM" id="SSF56112">
    <property type="entry name" value="Protein kinase-like (PK-like)"/>
    <property type="match status" value="1"/>
</dbReference>
<feature type="region of interest" description="Disordered" evidence="1">
    <location>
        <begin position="188"/>
        <end position="207"/>
    </location>
</feature>
<dbReference type="EMBL" id="LIAE01010453">
    <property type="protein sequence ID" value="PAV60756.1"/>
    <property type="molecule type" value="Genomic_DNA"/>
</dbReference>
<dbReference type="InterPro" id="IPR000719">
    <property type="entry name" value="Prot_kinase_dom"/>
</dbReference>
<dbReference type="PROSITE" id="PS50011">
    <property type="entry name" value="PROTEIN_KINASE_DOM"/>
    <property type="match status" value="1"/>
</dbReference>
<feature type="domain" description="Protein kinase" evidence="2">
    <location>
        <begin position="1"/>
        <end position="207"/>
    </location>
</feature>
<evidence type="ECO:0000313" key="4">
    <source>
        <dbReference type="Proteomes" id="UP000218231"/>
    </source>
</evidence>
<comment type="caution">
    <text evidence="3">The sequence shown here is derived from an EMBL/GenBank/DDBJ whole genome shotgun (WGS) entry which is preliminary data.</text>
</comment>
<dbReference type="GO" id="GO:0005524">
    <property type="term" value="F:ATP binding"/>
    <property type="evidence" value="ECO:0007669"/>
    <property type="project" value="InterPro"/>
</dbReference>
<dbReference type="Pfam" id="PF00069">
    <property type="entry name" value="Pkinase"/>
    <property type="match status" value="1"/>
</dbReference>
<evidence type="ECO:0000256" key="1">
    <source>
        <dbReference type="SAM" id="MobiDB-lite"/>
    </source>
</evidence>
<evidence type="ECO:0000259" key="2">
    <source>
        <dbReference type="PROSITE" id="PS50011"/>
    </source>
</evidence>
<dbReference type="InterPro" id="IPR050235">
    <property type="entry name" value="CK1_Ser-Thr_kinase"/>
</dbReference>
<name>A0A2A2JG70_9BILA</name>
<dbReference type="AlphaFoldDB" id="A0A2A2JG70"/>
<dbReference type="Gene3D" id="1.10.510.10">
    <property type="entry name" value="Transferase(Phosphotransferase) domain 1"/>
    <property type="match status" value="1"/>
</dbReference>
<protein>
    <recommendedName>
        <fullName evidence="2">Protein kinase domain-containing protein</fullName>
    </recommendedName>
</protein>
<organism evidence="3 4">
    <name type="scientific">Diploscapter pachys</name>
    <dbReference type="NCBI Taxonomy" id="2018661"/>
    <lineage>
        <taxon>Eukaryota</taxon>
        <taxon>Metazoa</taxon>
        <taxon>Ecdysozoa</taxon>
        <taxon>Nematoda</taxon>
        <taxon>Chromadorea</taxon>
        <taxon>Rhabditida</taxon>
        <taxon>Rhabditina</taxon>
        <taxon>Rhabditomorpha</taxon>
        <taxon>Rhabditoidea</taxon>
        <taxon>Rhabditidae</taxon>
        <taxon>Diploscapter</taxon>
    </lineage>
</organism>
<proteinExistence type="predicted"/>
<dbReference type="GO" id="GO:0004672">
    <property type="term" value="F:protein kinase activity"/>
    <property type="evidence" value="ECO:0007669"/>
    <property type="project" value="InterPro"/>
</dbReference>
<dbReference type="STRING" id="2018661.A0A2A2JG70"/>
<gene>
    <name evidence="3" type="ORF">WR25_25423</name>
</gene>